<comment type="caution">
    <text evidence="1">The sequence shown here is derived from an EMBL/GenBank/DDBJ whole genome shotgun (WGS) entry which is preliminary data.</text>
</comment>
<proteinExistence type="predicted"/>
<name>A0AAD9BWS2_DISEL</name>
<keyword evidence="2" id="KW-1185">Reference proteome</keyword>
<gene>
    <name evidence="1" type="ORF">KUDE01_010203</name>
</gene>
<dbReference type="Proteomes" id="UP001228049">
    <property type="component" value="Unassembled WGS sequence"/>
</dbReference>
<accession>A0AAD9BWS2</accession>
<protein>
    <submittedName>
        <fullName evidence="1">Co-chaperone protein DjlA</fullName>
    </submittedName>
</protein>
<reference evidence="1" key="1">
    <citation type="submission" date="2023-04" db="EMBL/GenBank/DDBJ databases">
        <title>Chromosome-level genome of Chaenocephalus aceratus.</title>
        <authorList>
            <person name="Park H."/>
        </authorList>
    </citation>
    <scope>NUCLEOTIDE SEQUENCE</scope>
    <source>
        <strain evidence="1">DE</strain>
        <tissue evidence="1">Muscle</tissue>
    </source>
</reference>
<evidence type="ECO:0000313" key="2">
    <source>
        <dbReference type="Proteomes" id="UP001228049"/>
    </source>
</evidence>
<dbReference type="AlphaFoldDB" id="A0AAD9BWS2"/>
<sequence>MSITSETLINDFKNKEEIKKALKKHLLTTDPDRLIQGSVTRETLEESQDESQDLEMFQVIACSLLRSGGQEPVGPPC</sequence>
<dbReference type="EMBL" id="JASDAP010000015">
    <property type="protein sequence ID" value="KAK1891375.1"/>
    <property type="molecule type" value="Genomic_DNA"/>
</dbReference>
<organism evidence="1 2">
    <name type="scientific">Dissostichus eleginoides</name>
    <name type="common">Patagonian toothfish</name>
    <name type="synonym">Dissostichus amissus</name>
    <dbReference type="NCBI Taxonomy" id="100907"/>
    <lineage>
        <taxon>Eukaryota</taxon>
        <taxon>Metazoa</taxon>
        <taxon>Chordata</taxon>
        <taxon>Craniata</taxon>
        <taxon>Vertebrata</taxon>
        <taxon>Euteleostomi</taxon>
        <taxon>Actinopterygii</taxon>
        <taxon>Neopterygii</taxon>
        <taxon>Teleostei</taxon>
        <taxon>Neoteleostei</taxon>
        <taxon>Acanthomorphata</taxon>
        <taxon>Eupercaria</taxon>
        <taxon>Perciformes</taxon>
        <taxon>Notothenioidei</taxon>
        <taxon>Nototheniidae</taxon>
        <taxon>Dissostichus</taxon>
    </lineage>
</organism>
<evidence type="ECO:0000313" key="1">
    <source>
        <dbReference type="EMBL" id="KAK1891375.1"/>
    </source>
</evidence>